<gene>
    <name evidence="3" type="ORF">NE863_00650</name>
</gene>
<keyword evidence="1" id="KW-0732">Signal</keyword>
<dbReference type="InterPro" id="IPR002048">
    <property type="entry name" value="EF_hand_dom"/>
</dbReference>
<dbReference type="Proteomes" id="UP001055460">
    <property type="component" value="Chromosome"/>
</dbReference>
<dbReference type="GO" id="GO:0005509">
    <property type="term" value="F:calcium ion binding"/>
    <property type="evidence" value="ECO:0007669"/>
    <property type="project" value="InterPro"/>
</dbReference>
<evidence type="ECO:0000259" key="2">
    <source>
        <dbReference type="PROSITE" id="PS50222"/>
    </source>
</evidence>
<feature type="signal peptide" evidence="1">
    <location>
        <begin position="1"/>
        <end position="20"/>
    </location>
</feature>
<dbReference type="SUPFAM" id="SSF47473">
    <property type="entry name" value="EF-hand"/>
    <property type="match status" value="1"/>
</dbReference>
<dbReference type="OrthoDB" id="6053359at2"/>
<proteinExistence type="predicted"/>
<organism evidence="3 4">
    <name type="scientific">Ensifer adhaerens</name>
    <name type="common">Sinorhizobium morelense</name>
    <dbReference type="NCBI Taxonomy" id="106592"/>
    <lineage>
        <taxon>Bacteria</taxon>
        <taxon>Pseudomonadati</taxon>
        <taxon>Pseudomonadota</taxon>
        <taxon>Alphaproteobacteria</taxon>
        <taxon>Hyphomicrobiales</taxon>
        <taxon>Rhizobiaceae</taxon>
        <taxon>Sinorhizobium/Ensifer group</taxon>
        <taxon>Ensifer</taxon>
    </lineage>
</organism>
<dbReference type="Pfam" id="PF13202">
    <property type="entry name" value="EF-hand_5"/>
    <property type="match status" value="3"/>
</dbReference>
<feature type="chain" id="PRO_5040442017" evidence="1">
    <location>
        <begin position="21"/>
        <end position="116"/>
    </location>
</feature>
<dbReference type="AlphaFoldDB" id="A0A9Q8Y716"/>
<evidence type="ECO:0000313" key="4">
    <source>
        <dbReference type="Proteomes" id="UP001055460"/>
    </source>
</evidence>
<name>A0A9Q8Y716_ENSAD</name>
<evidence type="ECO:0000313" key="3">
    <source>
        <dbReference type="EMBL" id="USJ23537.1"/>
    </source>
</evidence>
<sequence length="116" mass="12527">MKKIVLMSVLALGQITPAIAQQAATMNQGQMSALDSNKDGAVERSEYEAFMASAFDNLDKNKDGNLTSDETKQALNAQQFAATDTNSDGKISRNEFLDRVMADFKTADRSGDGSLK</sequence>
<evidence type="ECO:0000256" key="1">
    <source>
        <dbReference type="SAM" id="SignalP"/>
    </source>
</evidence>
<protein>
    <submittedName>
        <fullName evidence="3">EF-hand domain-containing protein</fullName>
    </submittedName>
</protein>
<feature type="domain" description="EF-hand" evidence="2">
    <location>
        <begin position="46"/>
        <end position="81"/>
    </location>
</feature>
<dbReference type="PROSITE" id="PS50222">
    <property type="entry name" value="EF_HAND_2"/>
    <property type="match status" value="1"/>
</dbReference>
<dbReference type="EMBL" id="CP098807">
    <property type="protein sequence ID" value="USJ23537.1"/>
    <property type="molecule type" value="Genomic_DNA"/>
</dbReference>
<accession>A0A9Q8Y716</accession>
<dbReference type="PROSITE" id="PS00018">
    <property type="entry name" value="EF_HAND_1"/>
    <property type="match status" value="1"/>
</dbReference>
<dbReference type="CDD" id="cd00051">
    <property type="entry name" value="EFh"/>
    <property type="match status" value="1"/>
</dbReference>
<reference evidence="3" key="1">
    <citation type="submission" date="2022-06" db="EMBL/GenBank/DDBJ databases">
        <title>Physiological and biochemical characterization and genomic elucidation of a strain of the genus Ensifer adhaerens M8 that combines arsenic oxidation and chromium reduction.</title>
        <authorList>
            <person name="Li X."/>
            <person name="Yu c."/>
        </authorList>
    </citation>
    <scope>NUCLEOTIDE SEQUENCE</scope>
    <source>
        <strain evidence="3">M8</strain>
    </source>
</reference>
<dbReference type="InterPro" id="IPR011992">
    <property type="entry name" value="EF-hand-dom_pair"/>
</dbReference>
<dbReference type="InterPro" id="IPR018247">
    <property type="entry name" value="EF_Hand_1_Ca_BS"/>
</dbReference>
<dbReference type="Gene3D" id="1.10.238.10">
    <property type="entry name" value="EF-hand"/>
    <property type="match status" value="2"/>
</dbReference>
<dbReference type="RefSeq" id="WP_090295034.1">
    <property type="nucleotide sequence ID" value="NZ_CP098807.1"/>
</dbReference>